<feature type="region of interest" description="Disordered" evidence="1">
    <location>
        <begin position="172"/>
        <end position="191"/>
    </location>
</feature>
<feature type="signal peptide" evidence="2">
    <location>
        <begin position="1"/>
        <end position="28"/>
    </location>
</feature>
<protein>
    <submittedName>
        <fullName evidence="3">Uncharacterized protein</fullName>
    </submittedName>
</protein>
<proteinExistence type="predicted"/>
<organism evidence="3 4">
    <name type="scientific">Swaminathania salitolerans</name>
    <dbReference type="NCBI Taxonomy" id="182838"/>
    <lineage>
        <taxon>Bacteria</taxon>
        <taxon>Pseudomonadati</taxon>
        <taxon>Pseudomonadota</taxon>
        <taxon>Alphaproteobacteria</taxon>
        <taxon>Acetobacterales</taxon>
        <taxon>Acetobacteraceae</taxon>
        <taxon>Swaminathania</taxon>
    </lineage>
</organism>
<dbReference type="EMBL" id="BJVC01000002">
    <property type="protein sequence ID" value="GEL01750.1"/>
    <property type="molecule type" value="Genomic_DNA"/>
</dbReference>
<feature type="region of interest" description="Disordered" evidence="1">
    <location>
        <begin position="52"/>
        <end position="126"/>
    </location>
</feature>
<evidence type="ECO:0000313" key="4">
    <source>
        <dbReference type="Proteomes" id="UP000321405"/>
    </source>
</evidence>
<name>A0A511BN25_9PROT</name>
<dbReference type="AlphaFoldDB" id="A0A511BN25"/>
<feature type="chain" id="PRO_5021705696" evidence="2">
    <location>
        <begin position="29"/>
        <end position="191"/>
    </location>
</feature>
<comment type="caution">
    <text evidence="3">The sequence shown here is derived from an EMBL/GenBank/DDBJ whole genome shotgun (WGS) entry which is preliminary data.</text>
</comment>
<sequence>MRPNRLLSIVLLSLLSLAGFLHALPVHAAFATASMKHCAMHDMGRTNPAAEKGAAFRQDSAHRTEHSTGHRTGQRTGRGTERVASISPRDRSGLPALRFASSPRLDREASSAPGCPDAEEKSAPSHTPCHACVMDAACMPGFVAVLERTGLHGRKIATHSFHPAPVLHLAESRRAPDLRPPRETLSDIHAI</sequence>
<accession>A0A511BN25</accession>
<dbReference type="Proteomes" id="UP000321405">
    <property type="component" value="Unassembled WGS sequence"/>
</dbReference>
<reference evidence="3 4" key="1">
    <citation type="submission" date="2019-07" db="EMBL/GenBank/DDBJ databases">
        <title>Whole genome shotgun sequence of Swaminathania salitolerans NBRC 104436.</title>
        <authorList>
            <person name="Hosoyama A."/>
            <person name="Uohara A."/>
            <person name="Ohji S."/>
            <person name="Ichikawa N."/>
        </authorList>
    </citation>
    <scope>NUCLEOTIDE SEQUENCE [LARGE SCALE GENOMIC DNA]</scope>
    <source>
        <strain evidence="3 4">NBRC 104436</strain>
    </source>
</reference>
<feature type="compositionally biased region" description="Basic and acidic residues" evidence="1">
    <location>
        <begin position="59"/>
        <end position="68"/>
    </location>
</feature>
<gene>
    <name evidence="3" type="ORF">SSA02_09130</name>
</gene>
<keyword evidence="2" id="KW-0732">Signal</keyword>
<keyword evidence="4" id="KW-1185">Reference proteome</keyword>
<evidence type="ECO:0000313" key="3">
    <source>
        <dbReference type="EMBL" id="GEL01750.1"/>
    </source>
</evidence>
<evidence type="ECO:0000256" key="1">
    <source>
        <dbReference type="SAM" id="MobiDB-lite"/>
    </source>
</evidence>
<evidence type="ECO:0000256" key="2">
    <source>
        <dbReference type="SAM" id="SignalP"/>
    </source>
</evidence>